<evidence type="ECO:0000256" key="2">
    <source>
        <dbReference type="ARBA" id="ARBA00023136"/>
    </source>
</evidence>
<dbReference type="OrthoDB" id="9779191at2"/>
<keyword evidence="2 4" id="KW-0472">Membrane</keyword>
<evidence type="ECO:0000256" key="1">
    <source>
        <dbReference type="ARBA" id="ARBA00022729"/>
    </source>
</evidence>
<dbReference type="Gene3D" id="1.25.40.10">
    <property type="entry name" value="Tetratricopeptide repeat domain"/>
    <property type="match status" value="1"/>
</dbReference>
<keyword evidence="3 4" id="KW-0998">Cell outer membrane</keyword>
<evidence type="ECO:0000256" key="3">
    <source>
        <dbReference type="ARBA" id="ARBA00023237"/>
    </source>
</evidence>
<comment type="function">
    <text evidence="4">Part of the outer membrane protein assembly complex, which is involved in assembly and insertion of beta-barrel proteins into the outer membrane.</text>
</comment>
<proteinExistence type="inferred from homology"/>
<dbReference type="RefSeq" id="WP_100265036.1">
    <property type="nucleotide sequence ID" value="NZ_CP018800.1"/>
</dbReference>
<sequence length="244" mass="28365">MNIRLLRHLSVIPLLALFSGCASDDIEYTEAEKQYEAAKKRVEKGEYNMAAFELEKFSANFPYSTYAAKGELLRIFAAYKGSEFILSEMLSESFVERHPKHPHVDYALYMLAMSHYKQRGSESKDPTHNKLAIEAFKRLISEHPRSKYAKDGQARLQKLYDTIASHELIVGKYYFDRERYVAAANRFQTVIKEYQTTSAIEESLYYLAASYAEMGLFKDARQMALLLRHNYPNSEWSSRVKEYL</sequence>
<comment type="subunit">
    <text evidence="4">Part of the Bam complex.</text>
</comment>
<reference evidence="7 8" key="1">
    <citation type="submission" date="2016-12" db="EMBL/GenBank/DDBJ databases">
        <title>Isolation and genomic insights into novel planktonic Zetaproteobacteria from stratified waters of the Chesapeake Bay.</title>
        <authorList>
            <person name="McAllister S.M."/>
            <person name="Kato S."/>
            <person name="Chan C.S."/>
            <person name="Chiu B.K."/>
            <person name="Field E.K."/>
        </authorList>
    </citation>
    <scope>NUCLEOTIDE SEQUENCE [LARGE SCALE GENOMIC DNA]</scope>
    <source>
        <strain evidence="7 8">CP-8</strain>
    </source>
</reference>
<accession>A0A2K8L2P1</accession>
<feature type="chain" id="PRO_5015012563" description="Outer membrane protein assembly factor BamD" evidence="5">
    <location>
        <begin position="25"/>
        <end position="244"/>
    </location>
</feature>
<dbReference type="PROSITE" id="PS51257">
    <property type="entry name" value="PROKAR_LIPOPROTEIN"/>
    <property type="match status" value="1"/>
</dbReference>
<dbReference type="KEGG" id="mfn:Ga0123462_0725"/>
<gene>
    <name evidence="4" type="primary">bamD</name>
    <name evidence="7" type="ORF">Ga0123462_0725</name>
</gene>
<protein>
    <recommendedName>
        <fullName evidence="4">Outer membrane protein assembly factor BamD</fullName>
    </recommendedName>
</protein>
<dbReference type="NCBIfam" id="TIGR03302">
    <property type="entry name" value="OM_YfiO"/>
    <property type="match status" value="1"/>
</dbReference>
<name>A0A2K8L2P1_9PROT</name>
<organism evidence="7 8">
    <name type="scientific">Mariprofundus ferrinatatus</name>
    <dbReference type="NCBI Taxonomy" id="1921087"/>
    <lineage>
        <taxon>Bacteria</taxon>
        <taxon>Pseudomonadati</taxon>
        <taxon>Pseudomonadota</taxon>
        <taxon>Candidatius Mariprofundia</taxon>
        <taxon>Mariprofundales</taxon>
        <taxon>Mariprofundaceae</taxon>
        <taxon>Mariprofundus</taxon>
    </lineage>
</organism>
<evidence type="ECO:0000259" key="6">
    <source>
        <dbReference type="Pfam" id="PF13525"/>
    </source>
</evidence>
<keyword evidence="8" id="KW-1185">Reference proteome</keyword>
<keyword evidence="4" id="KW-0449">Lipoprotein</keyword>
<keyword evidence="4" id="KW-0564">Palmitate</keyword>
<dbReference type="GO" id="GO:0009279">
    <property type="term" value="C:cell outer membrane"/>
    <property type="evidence" value="ECO:0007669"/>
    <property type="project" value="UniProtKB-SubCell"/>
</dbReference>
<dbReference type="HAMAP" id="MF_00922">
    <property type="entry name" value="OM_assembly_BamD"/>
    <property type="match status" value="1"/>
</dbReference>
<evidence type="ECO:0000256" key="4">
    <source>
        <dbReference type="HAMAP-Rule" id="MF_00922"/>
    </source>
</evidence>
<dbReference type="InterPro" id="IPR011990">
    <property type="entry name" value="TPR-like_helical_dom_sf"/>
</dbReference>
<dbReference type="EMBL" id="CP018800">
    <property type="protein sequence ID" value="ATX81595.1"/>
    <property type="molecule type" value="Genomic_DNA"/>
</dbReference>
<evidence type="ECO:0000313" key="7">
    <source>
        <dbReference type="EMBL" id="ATX81595.1"/>
    </source>
</evidence>
<keyword evidence="1 4" id="KW-0732">Signal</keyword>
<dbReference type="InterPro" id="IPR039565">
    <property type="entry name" value="BamD-like"/>
</dbReference>
<evidence type="ECO:0000313" key="8">
    <source>
        <dbReference type="Proteomes" id="UP000231637"/>
    </source>
</evidence>
<dbReference type="InterPro" id="IPR017689">
    <property type="entry name" value="BamD"/>
</dbReference>
<dbReference type="GO" id="GO:0043165">
    <property type="term" value="P:Gram-negative-bacterium-type cell outer membrane assembly"/>
    <property type="evidence" value="ECO:0007669"/>
    <property type="project" value="UniProtKB-UniRule"/>
</dbReference>
<feature type="signal peptide" evidence="5">
    <location>
        <begin position="1"/>
        <end position="24"/>
    </location>
</feature>
<comment type="subcellular location">
    <subcellularLocation>
        <location evidence="4">Cell outer membrane</location>
        <topology evidence="4">Lipid-anchor</topology>
    </subcellularLocation>
</comment>
<feature type="domain" description="Outer membrane lipoprotein BamD-like" evidence="6">
    <location>
        <begin position="31"/>
        <end position="223"/>
    </location>
</feature>
<dbReference type="AlphaFoldDB" id="A0A2K8L2P1"/>
<dbReference type="Pfam" id="PF13525">
    <property type="entry name" value="YfiO"/>
    <property type="match status" value="1"/>
</dbReference>
<dbReference type="GO" id="GO:0051205">
    <property type="term" value="P:protein insertion into membrane"/>
    <property type="evidence" value="ECO:0007669"/>
    <property type="project" value="UniProtKB-UniRule"/>
</dbReference>
<dbReference type="Proteomes" id="UP000231637">
    <property type="component" value="Chromosome"/>
</dbReference>
<comment type="similarity">
    <text evidence="4">Belongs to the BamD family.</text>
</comment>
<evidence type="ECO:0000256" key="5">
    <source>
        <dbReference type="SAM" id="SignalP"/>
    </source>
</evidence>